<dbReference type="InterPro" id="IPR047187">
    <property type="entry name" value="SF1_C_Upf1"/>
</dbReference>
<feature type="domain" description="DNA2/NAM7 helicase-like C-terminal" evidence="2">
    <location>
        <begin position="58"/>
        <end position="241"/>
    </location>
</feature>
<dbReference type="InterPro" id="IPR041679">
    <property type="entry name" value="DNA2/NAM7-like_C"/>
</dbReference>
<gene>
    <name evidence="3" type="ORF">TPAB3V08_LOCUS5093</name>
</gene>
<dbReference type="Pfam" id="PF13087">
    <property type="entry name" value="AAA_12"/>
    <property type="match status" value="1"/>
</dbReference>
<dbReference type="Gene3D" id="3.40.50.300">
    <property type="entry name" value="P-loop containing nucleotide triphosphate hydrolases"/>
    <property type="match status" value="2"/>
</dbReference>
<proteinExistence type="predicted"/>
<accession>A0ABN7NYB3</accession>
<evidence type="ECO:0000313" key="4">
    <source>
        <dbReference type="Proteomes" id="UP001153148"/>
    </source>
</evidence>
<comment type="caution">
    <text evidence="3">The sequence shown here is derived from an EMBL/GenBank/DDBJ whole genome shotgun (WGS) entry which is preliminary data.</text>
</comment>
<evidence type="ECO:0000259" key="1">
    <source>
        <dbReference type="Pfam" id="PF13086"/>
    </source>
</evidence>
<sequence>MFLIFLVPVIVEEAAEVLESHIVASLTKDCQHLILIGDHKQLRPSNAVYKLAREFKFDVSLFERMLNNGMHCKVLQLQHRMRPEIAELITPTIYPVLMNHSSVETYPDVKGMLKNVYFVKHNKPEAQDVESSSRSNRHEAEFLLALCQYLILQGYDGEDITILTTYSGQMLYLREERIKHLMLHKVRMSVVDNFQGEENKIILLSLVRSNKDANIGFLKTPNRVCVALSRAREGLYIIGNMDNLTERSSSVWCEIKETLVKQEALGTHLTLKCQLMEKRRGNVPTFVWRKSGKPPLFEAGYPHYRKYEY</sequence>
<dbReference type="SUPFAM" id="SSF52540">
    <property type="entry name" value="P-loop containing nucleoside triphosphate hydrolases"/>
    <property type="match status" value="1"/>
</dbReference>
<name>A0ABN7NYB3_TIMPD</name>
<dbReference type="PANTHER" id="PTHR10887:SF341">
    <property type="entry name" value="NFX1-TYPE ZINC FINGER-CONTAINING PROTEIN 1"/>
    <property type="match status" value="1"/>
</dbReference>
<dbReference type="InterPro" id="IPR045055">
    <property type="entry name" value="DNA2/NAM7-like"/>
</dbReference>
<dbReference type="Proteomes" id="UP001153148">
    <property type="component" value="Unassembled WGS sequence"/>
</dbReference>
<dbReference type="InterPro" id="IPR027417">
    <property type="entry name" value="P-loop_NTPase"/>
</dbReference>
<evidence type="ECO:0008006" key="5">
    <source>
        <dbReference type="Google" id="ProtNLM"/>
    </source>
</evidence>
<dbReference type="InterPro" id="IPR041677">
    <property type="entry name" value="DNA2/NAM7_AAA_11"/>
</dbReference>
<feature type="domain" description="DNA2/NAM7 helicase helicase" evidence="1">
    <location>
        <begin position="9"/>
        <end position="44"/>
    </location>
</feature>
<dbReference type="Pfam" id="PF13086">
    <property type="entry name" value="AAA_11"/>
    <property type="match status" value="1"/>
</dbReference>
<reference evidence="3" key="1">
    <citation type="submission" date="2021-03" db="EMBL/GenBank/DDBJ databases">
        <authorList>
            <person name="Tran Van P."/>
        </authorList>
    </citation>
    <scope>NUCLEOTIDE SEQUENCE</scope>
</reference>
<evidence type="ECO:0000313" key="3">
    <source>
        <dbReference type="EMBL" id="CAG2058119.1"/>
    </source>
</evidence>
<dbReference type="EMBL" id="CAJPIN010006658">
    <property type="protein sequence ID" value="CAG2058119.1"/>
    <property type="molecule type" value="Genomic_DNA"/>
</dbReference>
<dbReference type="CDD" id="cd18808">
    <property type="entry name" value="SF1_C_Upf1"/>
    <property type="match status" value="1"/>
</dbReference>
<protein>
    <recommendedName>
        <fullName evidence="5">NFX1-type zinc finger-containing protein 1</fullName>
    </recommendedName>
</protein>
<evidence type="ECO:0000259" key="2">
    <source>
        <dbReference type="Pfam" id="PF13087"/>
    </source>
</evidence>
<dbReference type="PANTHER" id="PTHR10887">
    <property type="entry name" value="DNA2/NAM7 HELICASE FAMILY"/>
    <property type="match status" value="1"/>
</dbReference>
<keyword evidence="4" id="KW-1185">Reference proteome</keyword>
<organism evidence="3 4">
    <name type="scientific">Timema podura</name>
    <name type="common">Walking stick</name>
    <dbReference type="NCBI Taxonomy" id="61482"/>
    <lineage>
        <taxon>Eukaryota</taxon>
        <taxon>Metazoa</taxon>
        <taxon>Ecdysozoa</taxon>
        <taxon>Arthropoda</taxon>
        <taxon>Hexapoda</taxon>
        <taxon>Insecta</taxon>
        <taxon>Pterygota</taxon>
        <taxon>Neoptera</taxon>
        <taxon>Polyneoptera</taxon>
        <taxon>Phasmatodea</taxon>
        <taxon>Timematodea</taxon>
        <taxon>Timematoidea</taxon>
        <taxon>Timematidae</taxon>
        <taxon>Timema</taxon>
    </lineage>
</organism>